<dbReference type="EMBL" id="BTRK01000002">
    <property type="protein sequence ID" value="GMR38786.1"/>
    <property type="molecule type" value="Genomic_DNA"/>
</dbReference>
<feature type="region of interest" description="Disordered" evidence="1">
    <location>
        <begin position="24"/>
        <end position="47"/>
    </location>
</feature>
<comment type="caution">
    <text evidence="2">The sequence shown here is derived from an EMBL/GenBank/DDBJ whole genome shotgun (WGS) entry which is preliminary data.</text>
</comment>
<feature type="non-terminal residue" evidence="2">
    <location>
        <position position="1"/>
    </location>
</feature>
<protein>
    <submittedName>
        <fullName evidence="2">Uncharacterized protein</fullName>
    </submittedName>
</protein>
<evidence type="ECO:0000256" key="1">
    <source>
        <dbReference type="SAM" id="MobiDB-lite"/>
    </source>
</evidence>
<feature type="compositionally biased region" description="Low complexity" evidence="1">
    <location>
        <begin position="26"/>
        <end position="47"/>
    </location>
</feature>
<gene>
    <name evidence="2" type="ORF">PMAYCL1PPCAC_08981</name>
</gene>
<organism evidence="2 3">
    <name type="scientific">Pristionchus mayeri</name>
    <dbReference type="NCBI Taxonomy" id="1317129"/>
    <lineage>
        <taxon>Eukaryota</taxon>
        <taxon>Metazoa</taxon>
        <taxon>Ecdysozoa</taxon>
        <taxon>Nematoda</taxon>
        <taxon>Chromadorea</taxon>
        <taxon>Rhabditida</taxon>
        <taxon>Rhabditina</taxon>
        <taxon>Diplogasteromorpha</taxon>
        <taxon>Diplogasteroidea</taxon>
        <taxon>Neodiplogasteridae</taxon>
        <taxon>Pristionchus</taxon>
    </lineage>
</organism>
<name>A0AAN4ZGR9_9BILA</name>
<reference evidence="3" key="1">
    <citation type="submission" date="2022-10" db="EMBL/GenBank/DDBJ databases">
        <title>Genome assembly of Pristionchus species.</title>
        <authorList>
            <person name="Yoshida K."/>
            <person name="Sommer R.J."/>
        </authorList>
    </citation>
    <scope>NUCLEOTIDE SEQUENCE [LARGE SCALE GENOMIC DNA]</scope>
    <source>
        <strain evidence="3">RS5460</strain>
    </source>
</reference>
<accession>A0AAN4ZGR9</accession>
<evidence type="ECO:0000313" key="3">
    <source>
        <dbReference type="Proteomes" id="UP001328107"/>
    </source>
</evidence>
<dbReference type="AlphaFoldDB" id="A0AAN4ZGR9"/>
<sequence>YQSGAASPAVQPYFTTTVTQSPLQYASSTHTPSHSAAPLDQSSPISSEVPWSSNNRFLLETSTYGVDSSFFPMKRRRSITVRKFST</sequence>
<evidence type="ECO:0000313" key="2">
    <source>
        <dbReference type="EMBL" id="GMR38786.1"/>
    </source>
</evidence>
<dbReference type="Proteomes" id="UP001328107">
    <property type="component" value="Unassembled WGS sequence"/>
</dbReference>
<proteinExistence type="predicted"/>
<keyword evidence="3" id="KW-1185">Reference proteome</keyword>